<comment type="caution">
    <text evidence="1">The sequence shown here is derived from an EMBL/GenBank/DDBJ whole genome shotgun (WGS) entry which is preliminary data.</text>
</comment>
<reference evidence="2" key="1">
    <citation type="journal article" date="2019" name="Int. J. Syst. Evol. Microbiol.">
        <title>The Global Catalogue of Microorganisms (GCM) 10K type strain sequencing project: providing services to taxonomists for standard genome sequencing and annotation.</title>
        <authorList>
            <consortium name="The Broad Institute Genomics Platform"/>
            <consortium name="The Broad Institute Genome Sequencing Center for Infectious Disease"/>
            <person name="Wu L."/>
            <person name="Ma J."/>
        </authorList>
    </citation>
    <scope>NUCLEOTIDE SEQUENCE [LARGE SCALE GENOMIC DNA]</scope>
    <source>
        <strain evidence="2">CGMCC 1.18575</strain>
    </source>
</reference>
<sequence length="45" mass="5057">MKPPEYPWGRSAQLSLSRFAYGSFKELDVLYSSLSLGEDFASLVL</sequence>
<accession>A0ABW0HTG2</accession>
<evidence type="ECO:0000313" key="2">
    <source>
        <dbReference type="Proteomes" id="UP001596113"/>
    </source>
</evidence>
<dbReference type="RefSeq" id="WP_378134699.1">
    <property type="nucleotide sequence ID" value="NZ_JBHSMI010000028.1"/>
</dbReference>
<dbReference type="Proteomes" id="UP001596113">
    <property type="component" value="Unassembled WGS sequence"/>
</dbReference>
<organism evidence="1 2">
    <name type="scientific">Cohnella soli</name>
    <dbReference type="NCBI Taxonomy" id="425005"/>
    <lineage>
        <taxon>Bacteria</taxon>
        <taxon>Bacillati</taxon>
        <taxon>Bacillota</taxon>
        <taxon>Bacilli</taxon>
        <taxon>Bacillales</taxon>
        <taxon>Paenibacillaceae</taxon>
        <taxon>Cohnella</taxon>
    </lineage>
</organism>
<protein>
    <submittedName>
        <fullName evidence="1">Uncharacterized protein</fullName>
    </submittedName>
</protein>
<keyword evidence="2" id="KW-1185">Reference proteome</keyword>
<gene>
    <name evidence="1" type="ORF">ACFPOF_16890</name>
</gene>
<dbReference type="EMBL" id="JBHSMI010000028">
    <property type="protein sequence ID" value="MFC5404413.1"/>
    <property type="molecule type" value="Genomic_DNA"/>
</dbReference>
<evidence type="ECO:0000313" key="1">
    <source>
        <dbReference type="EMBL" id="MFC5404413.1"/>
    </source>
</evidence>
<proteinExistence type="predicted"/>
<name>A0ABW0HTG2_9BACL</name>